<proteinExistence type="predicted"/>
<feature type="compositionally biased region" description="Basic and acidic residues" evidence="1">
    <location>
        <begin position="56"/>
        <end position="68"/>
    </location>
</feature>
<accession>A0A494G9T3</accession>
<reference evidence="2" key="1">
    <citation type="journal article" date="2012" name="Nature">
        <title>The tomato genome sequence provides insights into fleshy fruit evolution.</title>
        <authorList>
            <consortium name="Tomato Genome Consortium"/>
        </authorList>
    </citation>
    <scope>NUCLEOTIDE SEQUENCE [LARGE SCALE GENOMIC DNA]</scope>
    <source>
        <strain evidence="2">cv. Heinz 1706</strain>
    </source>
</reference>
<dbReference type="Proteomes" id="UP000004994">
    <property type="component" value="Unassembled WGS sequence"/>
</dbReference>
<feature type="region of interest" description="Disordered" evidence="1">
    <location>
        <begin position="1"/>
        <end position="79"/>
    </location>
</feature>
<protein>
    <submittedName>
        <fullName evidence="2">Uncharacterized protein</fullName>
    </submittedName>
</protein>
<dbReference type="Gramene" id="Solyc00g110060.1.1">
    <property type="protein sequence ID" value="Solyc00g110060.1.1.1.CDS"/>
    <property type="gene ID" value="Solyc00g110060.1"/>
</dbReference>
<evidence type="ECO:0000256" key="1">
    <source>
        <dbReference type="SAM" id="MobiDB-lite"/>
    </source>
</evidence>
<evidence type="ECO:0000313" key="2">
    <source>
        <dbReference type="EnsemblPlants" id="Solyc00g110060.1.1.1.CDS"/>
    </source>
</evidence>
<feature type="compositionally biased region" description="Basic residues" evidence="1">
    <location>
        <begin position="69"/>
        <end position="79"/>
    </location>
</feature>
<name>A0A494G9T3_SOLLC</name>
<sequence length="79" mass="8813">MRRARIASASRARQSPQARSRGKQGGDELYSQRLCAPGWAASQSEGGRRVSRRRKDSGSCEHTHERRNLQARKHAVGAQ</sequence>
<keyword evidence="3" id="KW-1185">Reference proteome</keyword>
<reference evidence="2" key="2">
    <citation type="submission" date="2019-04" db="UniProtKB">
        <authorList>
            <consortium name="EnsemblPlants"/>
        </authorList>
    </citation>
    <scope>IDENTIFICATION</scope>
    <source>
        <strain evidence="2">cv. Heinz 1706</strain>
    </source>
</reference>
<feature type="compositionally biased region" description="Low complexity" evidence="1">
    <location>
        <begin position="1"/>
        <end position="19"/>
    </location>
</feature>
<evidence type="ECO:0000313" key="3">
    <source>
        <dbReference type="Proteomes" id="UP000004994"/>
    </source>
</evidence>
<dbReference type="AlphaFoldDB" id="A0A494G9T3"/>
<dbReference type="EnsemblPlants" id="Solyc00g110060.1.1">
    <property type="protein sequence ID" value="Solyc00g110060.1.1.1.CDS"/>
    <property type="gene ID" value="Solyc00g110060.1"/>
</dbReference>
<dbReference type="InParanoid" id="A0A494G9T3"/>
<organism evidence="2">
    <name type="scientific">Solanum lycopersicum</name>
    <name type="common">Tomato</name>
    <name type="synonym">Lycopersicon esculentum</name>
    <dbReference type="NCBI Taxonomy" id="4081"/>
    <lineage>
        <taxon>Eukaryota</taxon>
        <taxon>Viridiplantae</taxon>
        <taxon>Streptophyta</taxon>
        <taxon>Embryophyta</taxon>
        <taxon>Tracheophyta</taxon>
        <taxon>Spermatophyta</taxon>
        <taxon>Magnoliopsida</taxon>
        <taxon>eudicotyledons</taxon>
        <taxon>Gunneridae</taxon>
        <taxon>Pentapetalae</taxon>
        <taxon>asterids</taxon>
        <taxon>lamiids</taxon>
        <taxon>Solanales</taxon>
        <taxon>Solanaceae</taxon>
        <taxon>Solanoideae</taxon>
        <taxon>Solaneae</taxon>
        <taxon>Solanum</taxon>
        <taxon>Solanum subgen. Lycopersicon</taxon>
    </lineage>
</organism>
<dbReference type="PaxDb" id="4081-Solyc00g110060.1.1"/>